<evidence type="ECO:0000313" key="2">
    <source>
        <dbReference type="EMBL" id="KAG0573377.1"/>
    </source>
</evidence>
<gene>
    <name evidence="2" type="ORF">KC19_VG173200</name>
</gene>
<protein>
    <submittedName>
        <fullName evidence="2">Uncharacterized protein</fullName>
    </submittedName>
</protein>
<reference evidence="2" key="1">
    <citation type="submission" date="2020-06" db="EMBL/GenBank/DDBJ databases">
        <title>WGS assembly of Ceratodon purpureus strain R40.</title>
        <authorList>
            <person name="Carey S.B."/>
            <person name="Jenkins J."/>
            <person name="Shu S."/>
            <person name="Lovell J.T."/>
            <person name="Sreedasyam A."/>
            <person name="Maumus F."/>
            <person name="Tiley G.P."/>
            <person name="Fernandez-Pozo N."/>
            <person name="Barry K."/>
            <person name="Chen C."/>
            <person name="Wang M."/>
            <person name="Lipzen A."/>
            <person name="Daum C."/>
            <person name="Saski C.A."/>
            <person name="Payton A.C."/>
            <person name="Mcbreen J.C."/>
            <person name="Conrad R.E."/>
            <person name="Kollar L.M."/>
            <person name="Olsson S."/>
            <person name="Huttunen S."/>
            <person name="Landis J.B."/>
            <person name="Wickett N.J."/>
            <person name="Johnson M.G."/>
            <person name="Rensing S.A."/>
            <person name="Grimwood J."/>
            <person name="Schmutz J."/>
            <person name="Mcdaniel S.F."/>
        </authorList>
    </citation>
    <scope>NUCLEOTIDE SEQUENCE</scope>
    <source>
        <strain evidence="2">R40</strain>
    </source>
</reference>
<accession>A0A8T0HRF9</accession>
<evidence type="ECO:0000313" key="3">
    <source>
        <dbReference type="Proteomes" id="UP000822688"/>
    </source>
</evidence>
<feature type="region of interest" description="Disordered" evidence="1">
    <location>
        <begin position="67"/>
        <end position="129"/>
    </location>
</feature>
<proteinExistence type="predicted"/>
<evidence type="ECO:0000256" key="1">
    <source>
        <dbReference type="SAM" id="MobiDB-lite"/>
    </source>
</evidence>
<dbReference type="EMBL" id="CM026426">
    <property type="protein sequence ID" value="KAG0573377.1"/>
    <property type="molecule type" value="Genomic_DNA"/>
</dbReference>
<feature type="compositionally biased region" description="Polar residues" evidence="1">
    <location>
        <begin position="67"/>
        <end position="82"/>
    </location>
</feature>
<dbReference type="AlphaFoldDB" id="A0A8T0HRF9"/>
<name>A0A8T0HRF9_CERPU</name>
<organism evidence="2 3">
    <name type="scientific">Ceratodon purpureus</name>
    <name type="common">Fire moss</name>
    <name type="synonym">Dicranum purpureum</name>
    <dbReference type="NCBI Taxonomy" id="3225"/>
    <lineage>
        <taxon>Eukaryota</taxon>
        <taxon>Viridiplantae</taxon>
        <taxon>Streptophyta</taxon>
        <taxon>Embryophyta</taxon>
        <taxon>Bryophyta</taxon>
        <taxon>Bryophytina</taxon>
        <taxon>Bryopsida</taxon>
        <taxon>Dicranidae</taxon>
        <taxon>Pseudoditrichales</taxon>
        <taxon>Ditrichaceae</taxon>
        <taxon>Ceratodon</taxon>
    </lineage>
</organism>
<dbReference type="Proteomes" id="UP000822688">
    <property type="component" value="Chromosome V"/>
</dbReference>
<comment type="caution">
    <text evidence="2">The sequence shown here is derived from an EMBL/GenBank/DDBJ whole genome shotgun (WGS) entry which is preliminary data.</text>
</comment>
<feature type="compositionally biased region" description="Polar residues" evidence="1">
    <location>
        <begin position="101"/>
        <end position="110"/>
    </location>
</feature>
<sequence length="213" mass="22583">MYVQPWGNHIMYTAGPPLTMGGGGPMQMLFSGFPTPSGNQQHQSQYAGGPQPFPANPIVTGMAYTNQGSPLSTPSTSASRGMSSRDAGIDRSTVRAGVQATPPTYTTHPPNSRPLHSGGTSPSPSSMQPQFQMPFTVQGGGPWPTWGDGSPMTSYSTANVLRANVSPVQTTGPMVPAGSNMNLANELDTMHIAPWEESKRTRQRRLQRLAANA</sequence>
<keyword evidence="3" id="KW-1185">Reference proteome</keyword>